<dbReference type="KEGG" id="lpav:PLANPX_6106"/>
<name>A0A5K7XHW8_9BACT</name>
<feature type="signal peptide" evidence="1">
    <location>
        <begin position="1"/>
        <end position="21"/>
    </location>
</feature>
<feature type="chain" id="PRO_5024800276" evidence="1">
    <location>
        <begin position="22"/>
        <end position="219"/>
    </location>
</feature>
<gene>
    <name evidence="2" type="ORF">PLANPX_6106</name>
</gene>
<dbReference type="EMBL" id="AP021861">
    <property type="protein sequence ID" value="BBO36494.1"/>
    <property type="molecule type" value="Genomic_DNA"/>
</dbReference>
<dbReference type="Proteomes" id="UP000326837">
    <property type="component" value="Chromosome"/>
</dbReference>
<organism evidence="2 3">
    <name type="scientific">Lacipirellula parvula</name>
    <dbReference type="NCBI Taxonomy" id="2650471"/>
    <lineage>
        <taxon>Bacteria</taxon>
        <taxon>Pseudomonadati</taxon>
        <taxon>Planctomycetota</taxon>
        <taxon>Planctomycetia</taxon>
        <taxon>Pirellulales</taxon>
        <taxon>Lacipirellulaceae</taxon>
        <taxon>Lacipirellula</taxon>
    </lineage>
</organism>
<dbReference type="RefSeq" id="WP_152101653.1">
    <property type="nucleotide sequence ID" value="NZ_AP021861.1"/>
</dbReference>
<protein>
    <submittedName>
        <fullName evidence="2">Uncharacterized protein</fullName>
    </submittedName>
</protein>
<evidence type="ECO:0000256" key="1">
    <source>
        <dbReference type="SAM" id="SignalP"/>
    </source>
</evidence>
<evidence type="ECO:0000313" key="2">
    <source>
        <dbReference type="EMBL" id="BBO36494.1"/>
    </source>
</evidence>
<evidence type="ECO:0000313" key="3">
    <source>
        <dbReference type="Proteomes" id="UP000326837"/>
    </source>
</evidence>
<proteinExistence type="predicted"/>
<accession>A0A5K7XHW8</accession>
<reference evidence="3" key="1">
    <citation type="submission" date="2019-10" db="EMBL/GenBank/DDBJ databases">
        <title>Lacipirellula parvula gen. nov., sp. nov., representing a lineage of planctomycetes widespread in freshwater anoxic habitats, and description of the family Lacipirellulaceae.</title>
        <authorList>
            <person name="Dedysh S.N."/>
            <person name="Kulichevskaya I.S."/>
            <person name="Beletsky A.V."/>
            <person name="Rakitin A.L."/>
            <person name="Mardanov A.V."/>
            <person name="Ivanova A.A."/>
            <person name="Saltykova V.X."/>
            <person name="Rijpstra W.I.C."/>
            <person name="Sinninghe Damste J.S."/>
            <person name="Ravin N.V."/>
        </authorList>
    </citation>
    <scope>NUCLEOTIDE SEQUENCE [LARGE SCALE GENOMIC DNA]</scope>
    <source>
        <strain evidence="3">PX69</strain>
    </source>
</reference>
<dbReference type="AlphaFoldDB" id="A0A5K7XHW8"/>
<keyword evidence="1" id="KW-0732">Signal</keyword>
<sequence length="219" mass="24545">MRTAILAFMIAMFCAAASAIAAEVDSRQSLQDAQQFIDELNANIPNGWHARLDVAGDGRGLEIAIESNETLPVKYFSPNPPPGGPPVQNTVVALWLHCMPYMKPDEFAPAKTRNDELIERRLSFVRKNLAGIKFGYMGADPASPSAFSPATDAERVRVEQYAFEWLNTEPAKLPTHSHRLLSFIYVRPPLRIMDASRDAEFHKITDRIDRMLTPYEAQD</sequence>
<keyword evidence="3" id="KW-1185">Reference proteome</keyword>